<accession>A0A8S9M6Z0</accession>
<protein>
    <recommendedName>
        <fullName evidence="2">No apical meristem-associated C-terminal domain-containing protein</fullName>
    </recommendedName>
</protein>
<dbReference type="EMBL" id="QGKY02000089">
    <property type="protein sequence ID" value="KAF2614257.1"/>
    <property type="molecule type" value="Genomic_DNA"/>
</dbReference>
<evidence type="ECO:0000313" key="4">
    <source>
        <dbReference type="EMBL" id="KAF3547622.1"/>
    </source>
</evidence>
<evidence type="ECO:0000313" key="3">
    <source>
        <dbReference type="EMBL" id="KAF2614257.1"/>
    </source>
</evidence>
<sequence length="130" mass="14751">MSRSSSQRPSGVKKSKMKRKLDDQSSTVIKTLEEGNKQLMEQLKKTSAEKIHHMETQKQNLAVKEENKILLCDLSSIQDPNVRVYIQAQQIQIISKRNAESQDQQALSQTSPFGQYFTDLSGSGTDFPDY</sequence>
<dbReference type="EMBL" id="QGKV02000832">
    <property type="protein sequence ID" value="KAF3547622.1"/>
    <property type="molecule type" value="Genomic_DNA"/>
</dbReference>
<dbReference type="InterPro" id="IPR029466">
    <property type="entry name" value="NAM-associated_C"/>
</dbReference>
<feature type="domain" description="No apical meristem-associated C-terminal" evidence="2">
    <location>
        <begin position="3"/>
        <end position="93"/>
    </location>
</feature>
<reference evidence="4 5" key="3">
    <citation type="journal article" date="2020" name="BMC Genomics">
        <title>Intraspecific diversification of the crop wild relative Brassica cretica Lam. using demographic model selection.</title>
        <authorList>
            <person name="Kioukis A."/>
            <person name="Michalopoulou V.A."/>
            <person name="Briers L."/>
            <person name="Pirintsos S."/>
            <person name="Studholme D.J."/>
            <person name="Pavlidis P."/>
            <person name="Sarris P.F."/>
        </authorList>
    </citation>
    <scope>NUCLEOTIDE SEQUENCE [LARGE SCALE GENOMIC DNA]</scope>
    <source>
        <strain evidence="5">cv. PFS-1207/04</strain>
        <strain evidence="4">PFS-1207/04</strain>
    </source>
</reference>
<reference evidence="4" key="2">
    <citation type="submission" date="2019-12" db="EMBL/GenBank/DDBJ databases">
        <authorList>
            <person name="Studholme D.J."/>
            <person name="Sarris P."/>
        </authorList>
    </citation>
    <scope>NUCLEOTIDE SEQUENCE</scope>
    <source>
        <strain evidence="4">PFS-1207/04</strain>
        <tissue evidence="4">Leaf</tissue>
    </source>
</reference>
<proteinExistence type="predicted"/>
<comment type="caution">
    <text evidence="3">The sequence shown here is derived from an EMBL/GenBank/DDBJ whole genome shotgun (WGS) entry which is preliminary data.</text>
</comment>
<dbReference type="Pfam" id="PF14303">
    <property type="entry name" value="NAM-associated"/>
    <property type="match status" value="1"/>
</dbReference>
<organism evidence="3">
    <name type="scientific">Brassica cretica</name>
    <name type="common">Mustard</name>
    <dbReference type="NCBI Taxonomy" id="69181"/>
    <lineage>
        <taxon>Eukaryota</taxon>
        <taxon>Viridiplantae</taxon>
        <taxon>Streptophyta</taxon>
        <taxon>Embryophyta</taxon>
        <taxon>Tracheophyta</taxon>
        <taxon>Spermatophyta</taxon>
        <taxon>Magnoliopsida</taxon>
        <taxon>eudicotyledons</taxon>
        <taxon>Gunneridae</taxon>
        <taxon>Pentapetalae</taxon>
        <taxon>rosids</taxon>
        <taxon>malvids</taxon>
        <taxon>Brassicales</taxon>
        <taxon>Brassicaceae</taxon>
        <taxon>Brassiceae</taxon>
        <taxon>Brassica</taxon>
    </lineage>
</organism>
<dbReference type="Proteomes" id="UP000266723">
    <property type="component" value="Unassembled WGS sequence"/>
</dbReference>
<dbReference type="AlphaFoldDB" id="A0A8S9M6Z0"/>
<dbReference type="OrthoDB" id="1751762at2759"/>
<feature type="region of interest" description="Disordered" evidence="1">
    <location>
        <begin position="1"/>
        <end position="27"/>
    </location>
</feature>
<evidence type="ECO:0000259" key="2">
    <source>
        <dbReference type="Pfam" id="PF14303"/>
    </source>
</evidence>
<evidence type="ECO:0000313" key="5">
    <source>
        <dbReference type="Proteomes" id="UP000266723"/>
    </source>
</evidence>
<reference evidence="3" key="1">
    <citation type="submission" date="2019-12" db="EMBL/GenBank/DDBJ databases">
        <title>Genome sequencing and annotation of Brassica cretica.</title>
        <authorList>
            <person name="Studholme D.J."/>
            <person name="Sarris P.F."/>
        </authorList>
    </citation>
    <scope>NUCLEOTIDE SEQUENCE</scope>
    <source>
        <strain evidence="3">PFS-102/07</strain>
        <tissue evidence="3">Leaf</tissue>
    </source>
</reference>
<gene>
    <name evidence="4" type="ORF">DY000_02008887</name>
    <name evidence="3" type="ORF">F2Q70_00012676</name>
</gene>
<keyword evidence="5" id="KW-1185">Reference proteome</keyword>
<name>A0A8S9M6Z0_BRACR</name>
<evidence type="ECO:0000256" key="1">
    <source>
        <dbReference type="SAM" id="MobiDB-lite"/>
    </source>
</evidence>